<name>A0AAD5MWQ8_PARTN</name>
<organism evidence="1 2">
    <name type="scientific">Parelaphostrongylus tenuis</name>
    <name type="common">Meningeal worm</name>
    <dbReference type="NCBI Taxonomy" id="148309"/>
    <lineage>
        <taxon>Eukaryota</taxon>
        <taxon>Metazoa</taxon>
        <taxon>Ecdysozoa</taxon>
        <taxon>Nematoda</taxon>
        <taxon>Chromadorea</taxon>
        <taxon>Rhabditida</taxon>
        <taxon>Rhabditina</taxon>
        <taxon>Rhabditomorpha</taxon>
        <taxon>Strongyloidea</taxon>
        <taxon>Metastrongylidae</taxon>
        <taxon>Parelaphostrongylus</taxon>
    </lineage>
</organism>
<keyword evidence="2" id="KW-1185">Reference proteome</keyword>
<proteinExistence type="predicted"/>
<evidence type="ECO:0000313" key="1">
    <source>
        <dbReference type="EMBL" id="KAJ1355426.1"/>
    </source>
</evidence>
<sequence length="55" mass="5918">MLVAGAGGAEINPTNTLREGSTWHPYGWDYVNELLTSLNVPLRLTDGFVGEITIG</sequence>
<reference evidence="1" key="1">
    <citation type="submission" date="2021-06" db="EMBL/GenBank/DDBJ databases">
        <title>Parelaphostrongylus tenuis whole genome reference sequence.</title>
        <authorList>
            <person name="Garwood T.J."/>
            <person name="Larsen P.A."/>
            <person name="Fountain-Jones N.M."/>
            <person name="Garbe J.R."/>
            <person name="Macchietto M.G."/>
            <person name="Kania S.A."/>
            <person name="Gerhold R.W."/>
            <person name="Richards J.E."/>
            <person name="Wolf T.M."/>
        </authorList>
    </citation>
    <scope>NUCLEOTIDE SEQUENCE</scope>
    <source>
        <strain evidence="1">MNPRO001-30</strain>
        <tissue evidence="1">Meninges</tissue>
    </source>
</reference>
<gene>
    <name evidence="1" type="ORF">KIN20_012823</name>
</gene>
<dbReference type="Proteomes" id="UP001196413">
    <property type="component" value="Unassembled WGS sequence"/>
</dbReference>
<protein>
    <submittedName>
        <fullName evidence="1">Uncharacterized protein</fullName>
    </submittedName>
</protein>
<dbReference type="AlphaFoldDB" id="A0AAD5MWQ8"/>
<accession>A0AAD5MWQ8</accession>
<comment type="caution">
    <text evidence="1">The sequence shown here is derived from an EMBL/GenBank/DDBJ whole genome shotgun (WGS) entry which is preliminary data.</text>
</comment>
<dbReference type="EMBL" id="JAHQIW010002477">
    <property type="protein sequence ID" value="KAJ1355426.1"/>
    <property type="molecule type" value="Genomic_DNA"/>
</dbReference>
<evidence type="ECO:0000313" key="2">
    <source>
        <dbReference type="Proteomes" id="UP001196413"/>
    </source>
</evidence>